<evidence type="ECO:0000313" key="2">
    <source>
        <dbReference type="Proteomes" id="UP000189177"/>
    </source>
</evidence>
<sequence length="540" mass="59910">MSATRHAFRVTLEQDVIVSRSAATAGEHETLDHLPGSLFLGLAAGRLYASLAPDQAWQVFHGGGVRFCDALPESEPGTPAWPVPLALHHYKNEDAKQKVAGSGHARLDRDRVLNLMHREPEDGRQPRQLRGGHVDACGRWIRPRTRQSLKTAIAPETGRVEEGQLFGYEALERGQSFVFELQTDDTLDEALVQRLHQCLNGPARLGRSRSAEFGRVQIEPLDQAPPHPASVGGSDNTLTLWLLSDLALRDERGQPTLQPRPQYLGLPEGAEWDHQKSFLRTRSYSPYNGKRRGRDADRQVIARGSVLHYTLPAGTPPEALPALEHGLGHYREAGLGQAVARPQMLADKSLQVEAPAARTTDTRSVPAAPDTALLRRLRRMARTEFLEFDAEHRARRVFEALIASLDEARSWQGIPPNAPLAEDEVPGRSQWGRLRDAANRHRGDPDGLWRALFQPPKDSGATKDREPPEDAIVRTRSGWQLKLGPRQEDVLGVRLKAQLEAIHRNAPEQLSEVVVRLASLGQTPEWTRAVEGHATKEPQA</sequence>
<dbReference type="OrthoDB" id="1016065at2"/>
<name>A0A1V3A0H4_9GAMM</name>
<dbReference type="EMBL" id="MUZR01000008">
    <property type="protein sequence ID" value="OOC10835.1"/>
    <property type="molecule type" value="Genomic_DNA"/>
</dbReference>
<dbReference type="RefSeq" id="WP_077243736.1">
    <property type="nucleotide sequence ID" value="NZ_MUZR01000008.1"/>
</dbReference>
<comment type="caution">
    <text evidence="1">The sequence shown here is derived from an EMBL/GenBank/DDBJ whole genome shotgun (WGS) entry which is preliminary data.</text>
</comment>
<proteinExistence type="predicted"/>
<keyword evidence="2" id="KW-1185">Reference proteome</keyword>
<dbReference type="STRING" id="252474.B1A74_03120"/>
<protein>
    <recommendedName>
        <fullName evidence="3">CRISPR-associated protein Csx10</fullName>
    </recommendedName>
</protein>
<dbReference type="Proteomes" id="UP000189177">
    <property type="component" value="Unassembled WGS sequence"/>
</dbReference>
<dbReference type="AlphaFoldDB" id="A0A1V3A0H4"/>
<reference evidence="1 2" key="1">
    <citation type="submission" date="2017-02" db="EMBL/GenBank/DDBJ databases">
        <title>Genomic diversity within the haloalkaliphilic genus Thioalkalivibrio.</title>
        <authorList>
            <person name="Ahn A.-C."/>
            <person name="Meier-Kolthoff J."/>
            <person name="Overmars L."/>
            <person name="Richter M."/>
            <person name="Woyke T."/>
            <person name="Sorokin D.Y."/>
            <person name="Muyzer G."/>
        </authorList>
    </citation>
    <scope>NUCLEOTIDE SEQUENCE [LARGE SCALE GENOMIC DNA]</scope>
    <source>
        <strain evidence="1 2">HL17</strain>
    </source>
</reference>
<evidence type="ECO:0008006" key="3">
    <source>
        <dbReference type="Google" id="ProtNLM"/>
    </source>
</evidence>
<accession>A0A1V3A0H4</accession>
<gene>
    <name evidence="1" type="ORF">B1A74_03120</name>
</gene>
<organism evidence="1 2">
    <name type="scientific">Thioalkalivibrio halophilus</name>
    <dbReference type="NCBI Taxonomy" id="252474"/>
    <lineage>
        <taxon>Bacteria</taxon>
        <taxon>Pseudomonadati</taxon>
        <taxon>Pseudomonadota</taxon>
        <taxon>Gammaproteobacteria</taxon>
        <taxon>Chromatiales</taxon>
        <taxon>Ectothiorhodospiraceae</taxon>
        <taxon>Thioalkalivibrio</taxon>
    </lineage>
</organism>
<evidence type="ECO:0000313" key="1">
    <source>
        <dbReference type="EMBL" id="OOC10835.1"/>
    </source>
</evidence>